<proteinExistence type="predicted"/>
<evidence type="ECO:0000313" key="1">
    <source>
        <dbReference type="EMBL" id="KAJ0007227.1"/>
    </source>
</evidence>
<dbReference type="Proteomes" id="UP001163603">
    <property type="component" value="Chromosome 15"/>
</dbReference>
<keyword evidence="2" id="KW-1185">Reference proteome</keyword>
<reference evidence="2" key="1">
    <citation type="journal article" date="2023" name="G3 (Bethesda)">
        <title>Genome assembly and association tests identify interacting loci associated with vigor, precocity, and sex in interspecific pistachio rootstocks.</title>
        <authorList>
            <person name="Palmer W."/>
            <person name="Jacygrad E."/>
            <person name="Sagayaradj S."/>
            <person name="Cavanaugh K."/>
            <person name="Han R."/>
            <person name="Bertier L."/>
            <person name="Beede B."/>
            <person name="Kafkas S."/>
            <person name="Golino D."/>
            <person name="Preece J."/>
            <person name="Michelmore R."/>
        </authorList>
    </citation>
    <scope>NUCLEOTIDE SEQUENCE [LARGE SCALE GENOMIC DNA]</scope>
</reference>
<comment type="caution">
    <text evidence="1">The sequence shown here is derived from an EMBL/GenBank/DDBJ whole genome shotgun (WGS) entry which is preliminary data.</text>
</comment>
<sequence length="532" mass="62144">MDRMSELPDFIIHKIMSHLSPKKVAQTSILSKRWNYLQTSFPILEFNQNHFMRKGRLTGTGGVLHEKRFVKFVDVTLGRFCRLEYCMEKFRLKVCLFNLKISSRIDEWIRLAVEKEVKEFDISPCRIYNAYRDAVYTLPQTIFSAKLLTTLRLSSCKIEQPSDTLMLCSLKSLTLKGVCINEQMVQKFTSECPLLEDLLICSCWGLKHLRVSKALKLKFIQFHNPSDKLVSVEIIAPSLQVCWLVVNYSSRLCIDMAGCTHLKELHVNGGSFTDQDFHQLILKFPFLEHLYVYKSMLLERIIISSDRLKRLKIRSCPGLKAIHLDTPNLISFSYYLNWIPIAVTNAPYSYWKVSIRPYSDLDTSWFMNLTKFLGVANQIEGLFLSLTLKKISFNLEGVRESFASFRCQVPTLNLSVNVCAGVPFSDYRALLDGLLWSCCPWTLHVTATGEDEHKFLQWLYEELRNRCVNCCNSHNIKCWRHYLKDVKILSTLPMEDWRRKNRKLLNRNDDDLRDVWPINQHVIMSFNLDWVQ</sequence>
<organism evidence="1 2">
    <name type="scientific">Pistacia integerrima</name>
    <dbReference type="NCBI Taxonomy" id="434235"/>
    <lineage>
        <taxon>Eukaryota</taxon>
        <taxon>Viridiplantae</taxon>
        <taxon>Streptophyta</taxon>
        <taxon>Embryophyta</taxon>
        <taxon>Tracheophyta</taxon>
        <taxon>Spermatophyta</taxon>
        <taxon>Magnoliopsida</taxon>
        <taxon>eudicotyledons</taxon>
        <taxon>Gunneridae</taxon>
        <taxon>Pentapetalae</taxon>
        <taxon>rosids</taxon>
        <taxon>malvids</taxon>
        <taxon>Sapindales</taxon>
        <taxon>Anacardiaceae</taxon>
        <taxon>Pistacia</taxon>
    </lineage>
</organism>
<protein>
    <submittedName>
        <fullName evidence="1">Uncharacterized protein</fullName>
    </submittedName>
</protein>
<name>A0ACC0X0P4_9ROSI</name>
<gene>
    <name evidence="1" type="ORF">Pint_29718</name>
</gene>
<evidence type="ECO:0000313" key="2">
    <source>
        <dbReference type="Proteomes" id="UP001163603"/>
    </source>
</evidence>
<accession>A0ACC0X0P4</accession>
<dbReference type="EMBL" id="CM047750">
    <property type="protein sequence ID" value="KAJ0007227.1"/>
    <property type="molecule type" value="Genomic_DNA"/>
</dbReference>